<dbReference type="Gene3D" id="2.120.10.70">
    <property type="entry name" value="Fucose-specific lectin"/>
    <property type="match status" value="1"/>
</dbReference>
<feature type="region of interest" description="Disordered" evidence="2">
    <location>
        <begin position="1"/>
        <end position="46"/>
    </location>
</feature>
<dbReference type="OrthoDB" id="407298at2759"/>
<keyword evidence="4" id="KW-1185">Reference proteome</keyword>
<gene>
    <name evidence="3" type="ORF">L211DRAFT_865950</name>
</gene>
<name>A0A3N4LW68_9PEZI</name>
<dbReference type="AlphaFoldDB" id="A0A3N4LW68"/>
<evidence type="ECO:0000313" key="3">
    <source>
        <dbReference type="EMBL" id="RPB27040.1"/>
    </source>
</evidence>
<dbReference type="SUPFAM" id="SSF89372">
    <property type="entry name" value="Fucose-specific lectin"/>
    <property type="match status" value="1"/>
</dbReference>
<feature type="compositionally biased region" description="Polar residues" evidence="2">
    <location>
        <begin position="1"/>
        <end position="11"/>
    </location>
</feature>
<protein>
    <submittedName>
        <fullName evidence="3">Uncharacterized protein</fullName>
    </submittedName>
</protein>
<accession>A0A3N4LW68</accession>
<reference evidence="3 4" key="1">
    <citation type="journal article" date="2018" name="Nat. Ecol. Evol.">
        <title>Pezizomycetes genomes reveal the molecular basis of ectomycorrhizal truffle lifestyle.</title>
        <authorList>
            <person name="Murat C."/>
            <person name="Payen T."/>
            <person name="Noel B."/>
            <person name="Kuo A."/>
            <person name="Morin E."/>
            <person name="Chen J."/>
            <person name="Kohler A."/>
            <person name="Krizsan K."/>
            <person name="Balestrini R."/>
            <person name="Da Silva C."/>
            <person name="Montanini B."/>
            <person name="Hainaut M."/>
            <person name="Levati E."/>
            <person name="Barry K.W."/>
            <person name="Belfiori B."/>
            <person name="Cichocki N."/>
            <person name="Clum A."/>
            <person name="Dockter R.B."/>
            <person name="Fauchery L."/>
            <person name="Guy J."/>
            <person name="Iotti M."/>
            <person name="Le Tacon F."/>
            <person name="Lindquist E.A."/>
            <person name="Lipzen A."/>
            <person name="Malagnac F."/>
            <person name="Mello A."/>
            <person name="Molinier V."/>
            <person name="Miyauchi S."/>
            <person name="Poulain J."/>
            <person name="Riccioni C."/>
            <person name="Rubini A."/>
            <person name="Sitrit Y."/>
            <person name="Splivallo R."/>
            <person name="Traeger S."/>
            <person name="Wang M."/>
            <person name="Zifcakova L."/>
            <person name="Wipf D."/>
            <person name="Zambonelli A."/>
            <person name="Paolocci F."/>
            <person name="Nowrousian M."/>
            <person name="Ottonello S."/>
            <person name="Baldrian P."/>
            <person name="Spatafora J.W."/>
            <person name="Henrissat B."/>
            <person name="Nagy L.G."/>
            <person name="Aury J.M."/>
            <person name="Wincker P."/>
            <person name="Grigoriev I.V."/>
            <person name="Bonfante P."/>
            <person name="Martin F.M."/>
        </authorList>
    </citation>
    <scope>NUCLEOTIDE SEQUENCE [LARGE SCALE GENOMIC DNA]</scope>
    <source>
        <strain evidence="3 4">ATCC MYA-4762</strain>
    </source>
</reference>
<proteinExistence type="inferred from homology"/>
<comment type="similarity">
    <text evidence="1">Belongs to the fungal fucose-specific lectin family.</text>
</comment>
<dbReference type="InParanoid" id="A0A3N4LW68"/>
<dbReference type="Pfam" id="PF07938">
    <property type="entry name" value="Fungal_lectin"/>
    <property type="match status" value="1"/>
</dbReference>
<dbReference type="Proteomes" id="UP000267821">
    <property type="component" value="Unassembled WGS sequence"/>
</dbReference>
<dbReference type="InterPro" id="IPR012475">
    <property type="entry name" value="Fungal_lectin"/>
</dbReference>
<evidence type="ECO:0000313" key="4">
    <source>
        <dbReference type="Proteomes" id="UP000267821"/>
    </source>
</evidence>
<sequence length="279" mass="31692">MNRYQESNRADTPSEIEEIDNPTLDPSNYASPRMYKSDSAGVSPSPEVRSAITRVLNVDPTSDLTGYSYEGSHGRYVTFFWQSASNDFQDDSTKHSLSKRSAGIYHSTFLKTGTGWTLVGRPVLVTLNAKKQSPLAAVNWSNGLKGAVYYLNERHLVCEQLTIDGGKTWHEGSLTEWAIPARTNSDLSAMVNWESLKGMEIFLYFQDESNRIRELRFKAETREWYEDNIDLFNGLSGTSISRGADSGYNLRRSMYIQSSARVIDEFYYKENEWTLCKST</sequence>
<organism evidence="3 4">
    <name type="scientific">Terfezia boudieri ATCC MYA-4762</name>
    <dbReference type="NCBI Taxonomy" id="1051890"/>
    <lineage>
        <taxon>Eukaryota</taxon>
        <taxon>Fungi</taxon>
        <taxon>Dikarya</taxon>
        <taxon>Ascomycota</taxon>
        <taxon>Pezizomycotina</taxon>
        <taxon>Pezizomycetes</taxon>
        <taxon>Pezizales</taxon>
        <taxon>Pezizaceae</taxon>
        <taxon>Terfezia</taxon>
    </lineage>
</organism>
<evidence type="ECO:0000256" key="1">
    <source>
        <dbReference type="ARBA" id="ARBA00009042"/>
    </source>
</evidence>
<dbReference type="EMBL" id="ML121532">
    <property type="protein sequence ID" value="RPB27040.1"/>
    <property type="molecule type" value="Genomic_DNA"/>
</dbReference>
<evidence type="ECO:0000256" key="2">
    <source>
        <dbReference type="SAM" id="MobiDB-lite"/>
    </source>
</evidence>